<dbReference type="AlphaFoldDB" id="A0A024GFL3"/>
<proteinExistence type="predicted"/>
<organism evidence="4 5">
    <name type="scientific">Albugo candida</name>
    <dbReference type="NCBI Taxonomy" id="65357"/>
    <lineage>
        <taxon>Eukaryota</taxon>
        <taxon>Sar</taxon>
        <taxon>Stramenopiles</taxon>
        <taxon>Oomycota</taxon>
        <taxon>Peronosporomycetes</taxon>
        <taxon>Albuginales</taxon>
        <taxon>Albuginaceae</taxon>
        <taxon>Albugo</taxon>
    </lineage>
</organism>
<evidence type="ECO:0000256" key="2">
    <source>
        <dbReference type="ARBA" id="ARBA00023242"/>
    </source>
</evidence>
<dbReference type="Proteomes" id="UP000053237">
    <property type="component" value="Unassembled WGS sequence"/>
</dbReference>
<keyword evidence="2" id="KW-0539">Nucleus</keyword>
<reference evidence="4 5" key="1">
    <citation type="submission" date="2012-05" db="EMBL/GenBank/DDBJ databases">
        <title>Recombination and specialization in a pathogen metapopulation.</title>
        <authorList>
            <person name="Gardiner A."/>
            <person name="Kemen E."/>
            <person name="Schultz-Larsen T."/>
            <person name="MacLean D."/>
            <person name="Van Oosterhout C."/>
            <person name="Jones J.D.G."/>
        </authorList>
    </citation>
    <scope>NUCLEOTIDE SEQUENCE [LARGE SCALE GENOMIC DNA]</scope>
    <source>
        <strain evidence="4 5">Ac Nc2</strain>
    </source>
</reference>
<evidence type="ECO:0000313" key="5">
    <source>
        <dbReference type="Proteomes" id="UP000053237"/>
    </source>
</evidence>
<comment type="subcellular location">
    <subcellularLocation>
        <location evidence="1">Nucleus</location>
    </subcellularLocation>
</comment>
<dbReference type="PANTHER" id="PTHR46094:SF1">
    <property type="entry name" value="INTEGRATOR COMPLEX SUBUNIT 9"/>
    <property type="match status" value="1"/>
</dbReference>
<name>A0A024GFL3_9STRA</name>
<dbReference type="EMBL" id="CAIX01000095">
    <property type="protein sequence ID" value="CCI45313.1"/>
    <property type="molecule type" value="Genomic_DNA"/>
</dbReference>
<comment type="caution">
    <text evidence="4">The sequence shown here is derived from an EMBL/GenBank/DDBJ whole genome shotgun (WGS) entry which is preliminary data.</text>
</comment>
<dbReference type="Pfam" id="PF16661">
    <property type="entry name" value="Lactamase_B_6"/>
    <property type="match status" value="1"/>
</dbReference>
<accession>A0A024GFL3</accession>
<evidence type="ECO:0000313" key="4">
    <source>
        <dbReference type="EMBL" id="CCI45313.1"/>
    </source>
</evidence>
<gene>
    <name evidence="4" type="ORF">BN9_061860</name>
</gene>
<dbReference type="STRING" id="65357.A0A024GFL3"/>
<dbReference type="SUPFAM" id="SSF56281">
    <property type="entry name" value="Metallo-hydrolase/oxidoreductase"/>
    <property type="match status" value="1"/>
</dbReference>
<feature type="domain" description="Metallo-beta-lactamase" evidence="3">
    <location>
        <begin position="17"/>
        <end position="227"/>
    </location>
</feature>
<dbReference type="PANTHER" id="PTHR46094">
    <property type="entry name" value="INTEGRATOR COMPLEX SUBUNIT 9"/>
    <property type="match status" value="1"/>
</dbReference>
<protein>
    <recommendedName>
        <fullName evidence="3">Metallo-beta-lactamase domain-containing protein</fullName>
    </recommendedName>
</protein>
<keyword evidence="5" id="KW-1185">Reference proteome</keyword>
<evidence type="ECO:0000259" key="3">
    <source>
        <dbReference type="Pfam" id="PF16661"/>
    </source>
</evidence>
<dbReference type="InterPro" id="IPR027074">
    <property type="entry name" value="Integrator_9su"/>
</dbReference>
<dbReference type="GO" id="GO:0032039">
    <property type="term" value="C:integrator complex"/>
    <property type="evidence" value="ECO:0007669"/>
    <property type="project" value="InterPro"/>
</dbReference>
<dbReference type="InterPro" id="IPR036866">
    <property type="entry name" value="RibonucZ/Hydroxyglut_hydro"/>
</dbReference>
<evidence type="ECO:0000256" key="1">
    <source>
        <dbReference type="ARBA" id="ARBA00004123"/>
    </source>
</evidence>
<dbReference type="GO" id="GO:0034472">
    <property type="term" value="P:snRNA 3'-end processing"/>
    <property type="evidence" value="ECO:0007669"/>
    <property type="project" value="TreeGrafter"/>
</dbReference>
<dbReference type="OrthoDB" id="5600060at2759"/>
<dbReference type="InterPro" id="IPR001279">
    <property type="entry name" value="Metallo-B-lactamas"/>
</dbReference>
<dbReference type="Gene3D" id="3.60.15.10">
    <property type="entry name" value="Ribonuclease Z/Hydroxyacylglutathione hydrolase-like"/>
    <property type="match status" value="1"/>
</dbReference>
<sequence>MKVIPLTNVAEGNSYFLHFAGYDILIDCKMRSTSSAFFRNAQSIRLILPAIQTIAIRTLDFMLISDAYSVLNLAVLMTHFGFQGDVYMTELTLKTGRLMVDEMLDLIDTGVDVAFILSQPIDANGSDLSTLNPCQVSRDSLYRISRNDVEDAYKKVRLVGFCEVRNAAEKSYSRLSCGYIKVITLPYGLQITASSSGFSMGSCLWTICNANEKLTYIPAASADLNCHAKKIDVASMGRTDTILLSDLRVNRDPLSTTDKMMENLLNSVSRILDQRGIALILTTLCTINFDLIETIYALLYRKQQSIPIIHLSSRAEEFMELTNAGADWMSEKRIDKLLAGEEPFLIRHLRKKRILYPLRFVTTEALAELNVRLLLLRAYRNSLHPYEDHNNAIFSGMKMEIISCPFDPRLNCGDANQLLARCCPESLIVPEEYTYEITAKDDDTSNKNVDDSSSDINERESSRFSRVLPLRLLLTSISRQKSELATFQMKLLNPITIEKNIKFVDGLLDAQLAAQVPLTEVAGRAVGYLCGRLEAERDTFIVKSPGIASSGEHVEKLLIGEKRKADICLSPQAHPLEHKFGIDKITYEDSCSIILGTVDEEKLSKRITARDPSIQIFISELGHVDTPEVLMNLPGLDARITFWKNEHKTLVEAESEQVRELLTSYILAQLSVLKQ</sequence>
<dbReference type="InParanoid" id="A0A024GFL3"/>